<evidence type="ECO:0000256" key="2">
    <source>
        <dbReference type="ARBA" id="ARBA00022490"/>
    </source>
</evidence>
<reference evidence="7 8" key="1">
    <citation type="submission" date="2021-04" db="EMBL/GenBank/DDBJ databases">
        <authorList>
            <person name="Bliznina A."/>
        </authorList>
    </citation>
    <scope>NUCLEOTIDE SEQUENCE [LARGE SCALE GENOMIC DNA]</scope>
</reference>
<dbReference type="PANTHER" id="PTHR28625:SF1">
    <property type="entry name" value="PROTEIN PHOSPHATASE 1 REGULATORY SUBUNIT 35"/>
    <property type="match status" value="1"/>
</dbReference>
<sequence length="259" mass="29205">MDKSIERDAPVPSVRSSTGGLTEELDISDIDEEHQTDASTIRSLTASTAPSEYRSKSTVTKSSDLEITQIDPPPQSRASTSGASSFKKSSDLEITTYDEGIPDIPLVATNSTQLLVQNIEQIKQEKFNAKEHILKSDVLKKSVRDKAVQELNFDPYDKIYKDLIGLDVNKENLIEQEIKDRLGRVEKVEMAKAIKCSYGEPNIRDFEYMEQTSFGSLTMKNHAFRLPQIEEQPSITAFEVYEKIQAAIERISPESEEFY</sequence>
<evidence type="ECO:0000313" key="8">
    <source>
        <dbReference type="Proteomes" id="UP001158576"/>
    </source>
</evidence>
<dbReference type="Proteomes" id="UP001158576">
    <property type="component" value="Chromosome PAR"/>
</dbReference>
<dbReference type="Pfam" id="PF15503">
    <property type="entry name" value="PPP1R35_C"/>
    <property type="match status" value="1"/>
</dbReference>
<comment type="subcellular location">
    <subcellularLocation>
        <location evidence="1">Cytoplasm</location>
        <location evidence="1">Cytoskeleton</location>
        <location evidence="1">Microtubule organizing center</location>
        <location evidence="1">Centrosome</location>
        <location evidence="1">Centriole</location>
    </subcellularLocation>
</comment>
<accession>A0ABN7S0B1</accession>
<proteinExistence type="inferred from homology"/>
<gene>
    <name evidence="7" type="ORF">OKIOD_LOCUS2657</name>
</gene>
<dbReference type="InterPro" id="IPR033590">
    <property type="entry name" value="PPP1R35"/>
</dbReference>
<protein>
    <submittedName>
        <fullName evidence="7">Oidioi.mRNA.OKI2018_I69.PAR.g11099.t1.cds</fullName>
    </submittedName>
</protein>
<organism evidence="7 8">
    <name type="scientific">Oikopleura dioica</name>
    <name type="common">Tunicate</name>
    <dbReference type="NCBI Taxonomy" id="34765"/>
    <lineage>
        <taxon>Eukaryota</taxon>
        <taxon>Metazoa</taxon>
        <taxon>Chordata</taxon>
        <taxon>Tunicata</taxon>
        <taxon>Appendicularia</taxon>
        <taxon>Copelata</taxon>
        <taxon>Oikopleuridae</taxon>
        <taxon>Oikopleura</taxon>
    </lineage>
</organism>
<keyword evidence="3" id="KW-0206">Cytoskeleton</keyword>
<feature type="compositionally biased region" description="Acidic residues" evidence="5">
    <location>
        <begin position="23"/>
        <end position="34"/>
    </location>
</feature>
<evidence type="ECO:0000256" key="3">
    <source>
        <dbReference type="ARBA" id="ARBA00023212"/>
    </source>
</evidence>
<dbReference type="InterPro" id="IPR029135">
    <property type="entry name" value="PPP1R35_C"/>
</dbReference>
<evidence type="ECO:0000256" key="4">
    <source>
        <dbReference type="ARBA" id="ARBA00029452"/>
    </source>
</evidence>
<keyword evidence="2" id="KW-0963">Cytoplasm</keyword>
<dbReference type="EMBL" id="OU015568">
    <property type="protein sequence ID" value="CAG5086062.1"/>
    <property type="molecule type" value="Genomic_DNA"/>
</dbReference>
<evidence type="ECO:0000256" key="1">
    <source>
        <dbReference type="ARBA" id="ARBA00004114"/>
    </source>
</evidence>
<name>A0ABN7S0B1_OIKDI</name>
<feature type="domain" description="Protein phosphatase 1 regulatory subunit 35 C-terminal" evidence="6">
    <location>
        <begin position="110"/>
        <end position="243"/>
    </location>
</feature>
<keyword evidence="8" id="KW-1185">Reference proteome</keyword>
<dbReference type="PANTHER" id="PTHR28625">
    <property type="entry name" value="PROTEIN PHOSPHATASE 1 REGULATORY SUBUNIT 35"/>
    <property type="match status" value="1"/>
</dbReference>
<evidence type="ECO:0000313" key="7">
    <source>
        <dbReference type="EMBL" id="CAG5086062.1"/>
    </source>
</evidence>
<feature type="region of interest" description="Disordered" evidence="5">
    <location>
        <begin position="1"/>
        <end position="85"/>
    </location>
</feature>
<feature type="compositionally biased region" description="Polar residues" evidence="5">
    <location>
        <begin position="37"/>
        <end position="66"/>
    </location>
</feature>
<evidence type="ECO:0000259" key="6">
    <source>
        <dbReference type="Pfam" id="PF15503"/>
    </source>
</evidence>
<comment type="similarity">
    <text evidence="4">Belongs to the PPP1R35 family.</text>
</comment>
<evidence type="ECO:0000256" key="5">
    <source>
        <dbReference type="SAM" id="MobiDB-lite"/>
    </source>
</evidence>